<organism evidence="1 2">
    <name type="scientific">Rhodococcus opacus M213</name>
    <dbReference type="NCBI Taxonomy" id="1129896"/>
    <lineage>
        <taxon>Bacteria</taxon>
        <taxon>Bacillati</taxon>
        <taxon>Actinomycetota</taxon>
        <taxon>Actinomycetes</taxon>
        <taxon>Mycobacteriales</taxon>
        <taxon>Nocardiaceae</taxon>
        <taxon>Rhodococcus</taxon>
    </lineage>
</organism>
<name>K8XGL6_RHOOP</name>
<comment type="caution">
    <text evidence="1">The sequence shown here is derived from an EMBL/GenBank/DDBJ whole genome shotgun (WGS) entry which is preliminary data.</text>
</comment>
<feature type="non-terminal residue" evidence="1">
    <location>
        <position position="68"/>
    </location>
</feature>
<feature type="non-terminal residue" evidence="1">
    <location>
        <position position="1"/>
    </location>
</feature>
<protein>
    <submittedName>
        <fullName evidence="1">Kinesin light chain 2</fullName>
    </submittedName>
</protein>
<proteinExistence type="predicted"/>
<dbReference type="InterPro" id="IPR011990">
    <property type="entry name" value="TPR-like_helical_dom_sf"/>
</dbReference>
<dbReference type="Gene3D" id="1.25.40.10">
    <property type="entry name" value="Tetratricopeptide repeat domain"/>
    <property type="match status" value="1"/>
</dbReference>
<reference evidence="1 2" key="1">
    <citation type="journal article" date="2013" name="Genome Announc.">
        <title>Draft Genome Sequence of Rhodococcus opacus Strain M213 Shows a Diverse Catabolic Potential.</title>
        <authorList>
            <person name="Pathak A."/>
            <person name="Green S.J."/>
            <person name="Ogram A."/>
            <person name="Chauhan A."/>
        </authorList>
    </citation>
    <scope>NUCLEOTIDE SEQUENCE [LARGE SCALE GENOMIC DNA]</scope>
    <source>
        <strain evidence="1 2">M213</strain>
    </source>
</reference>
<dbReference type="RefSeq" id="WP_005265659.1">
    <property type="nucleotide sequence ID" value="NZ_AJYC02000386.1"/>
</dbReference>
<accession>K8XGL6</accession>
<sequence length="68" mass="7773">NLASWRGKNGELAQAITEFETLLTDRKHLLGPDHPDTLTTRNNLARWRGRNGELARAITEFETLLTDR</sequence>
<dbReference type="EMBL" id="AJYC02000386">
    <property type="protein sequence ID" value="EKT76280.1"/>
    <property type="molecule type" value="Genomic_DNA"/>
</dbReference>
<evidence type="ECO:0000313" key="1">
    <source>
        <dbReference type="EMBL" id="EKT76280.1"/>
    </source>
</evidence>
<dbReference type="Pfam" id="PF13424">
    <property type="entry name" value="TPR_12"/>
    <property type="match status" value="1"/>
</dbReference>
<evidence type="ECO:0000313" key="2">
    <source>
        <dbReference type="Proteomes" id="UP000005951"/>
    </source>
</evidence>
<gene>
    <name evidence="1" type="ORF">WSS_A43555</name>
</gene>
<dbReference type="SUPFAM" id="SSF48452">
    <property type="entry name" value="TPR-like"/>
    <property type="match status" value="1"/>
</dbReference>
<dbReference type="Proteomes" id="UP000005951">
    <property type="component" value="Unassembled WGS sequence"/>
</dbReference>
<dbReference type="AlphaFoldDB" id="K8XGL6"/>